<dbReference type="EMBL" id="BMAT01007251">
    <property type="protein sequence ID" value="GFR60856.1"/>
    <property type="molecule type" value="Genomic_DNA"/>
</dbReference>
<dbReference type="PROSITE" id="PS50060">
    <property type="entry name" value="MAM_2"/>
    <property type="match status" value="1"/>
</dbReference>
<feature type="domain" description="MAM" evidence="1">
    <location>
        <begin position="35"/>
        <end position="114"/>
    </location>
</feature>
<comment type="caution">
    <text evidence="2">The sequence shown here is derived from an EMBL/GenBank/DDBJ whole genome shotgun (WGS) entry which is preliminary data.</text>
</comment>
<evidence type="ECO:0000313" key="3">
    <source>
        <dbReference type="Proteomes" id="UP000762676"/>
    </source>
</evidence>
<dbReference type="Proteomes" id="UP000762676">
    <property type="component" value="Unassembled WGS sequence"/>
</dbReference>
<evidence type="ECO:0000313" key="2">
    <source>
        <dbReference type="EMBL" id="GFR60856.1"/>
    </source>
</evidence>
<dbReference type="InterPro" id="IPR000998">
    <property type="entry name" value="MAM_dom"/>
</dbReference>
<dbReference type="AlphaFoldDB" id="A0AAV4EJC8"/>
<dbReference type="InterPro" id="IPR013320">
    <property type="entry name" value="ConA-like_dom_sf"/>
</dbReference>
<name>A0AAV4EJC8_9GAST</name>
<dbReference type="SUPFAM" id="SSF49899">
    <property type="entry name" value="Concanavalin A-like lectins/glucanases"/>
    <property type="match status" value="1"/>
</dbReference>
<proteinExistence type="predicted"/>
<accession>A0AAV4EJC8</accession>
<gene>
    <name evidence="2" type="ORF">ElyMa_003541800</name>
</gene>
<protein>
    <recommendedName>
        <fullName evidence="1">MAM domain-containing protein</fullName>
    </recommendedName>
</protein>
<evidence type="ECO:0000259" key="1">
    <source>
        <dbReference type="PROSITE" id="PS50060"/>
    </source>
</evidence>
<keyword evidence="3" id="KW-1185">Reference proteome</keyword>
<sequence>MNDGSVAIDDVEILFEKCETIPDNAVSVASVLAEASCSFDRGNMCGWKNAPVDASAPKWESLKYVPSSFMKQHADYSADDWYLSVSPHSNKDPEAILESPSLPPTDGVECLSFW</sequence>
<reference evidence="2 3" key="1">
    <citation type="journal article" date="2021" name="Elife">
        <title>Chloroplast acquisition without the gene transfer in kleptoplastic sea slugs, Plakobranchus ocellatus.</title>
        <authorList>
            <person name="Maeda T."/>
            <person name="Takahashi S."/>
            <person name="Yoshida T."/>
            <person name="Shimamura S."/>
            <person name="Takaki Y."/>
            <person name="Nagai Y."/>
            <person name="Toyoda A."/>
            <person name="Suzuki Y."/>
            <person name="Arimoto A."/>
            <person name="Ishii H."/>
            <person name="Satoh N."/>
            <person name="Nishiyama T."/>
            <person name="Hasebe M."/>
            <person name="Maruyama T."/>
            <person name="Minagawa J."/>
            <person name="Obokata J."/>
            <person name="Shigenobu S."/>
        </authorList>
    </citation>
    <scope>NUCLEOTIDE SEQUENCE [LARGE SCALE GENOMIC DNA]</scope>
</reference>
<dbReference type="Gene3D" id="2.60.120.200">
    <property type="match status" value="1"/>
</dbReference>
<dbReference type="GO" id="GO:0016020">
    <property type="term" value="C:membrane"/>
    <property type="evidence" value="ECO:0007669"/>
    <property type="project" value="InterPro"/>
</dbReference>
<dbReference type="Pfam" id="PF00629">
    <property type="entry name" value="MAM"/>
    <property type="match status" value="1"/>
</dbReference>
<organism evidence="2 3">
    <name type="scientific">Elysia marginata</name>
    <dbReference type="NCBI Taxonomy" id="1093978"/>
    <lineage>
        <taxon>Eukaryota</taxon>
        <taxon>Metazoa</taxon>
        <taxon>Spiralia</taxon>
        <taxon>Lophotrochozoa</taxon>
        <taxon>Mollusca</taxon>
        <taxon>Gastropoda</taxon>
        <taxon>Heterobranchia</taxon>
        <taxon>Euthyneura</taxon>
        <taxon>Panpulmonata</taxon>
        <taxon>Sacoglossa</taxon>
        <taxon>Placobranchoidea</taxon>
        <taxon>Plakobranchidae</taxon>
        <taxon>Elysia</taxon>
    </lineage>
</organism>